<dbReference type="EMBL" id="CBDS010000056">
    <property type="protein sequence ID" value="CDB45794.1"/>
    <property type="molecule type" value="Genomic_DNA"/>
</dbReference>
<gene>
    <name evidence="3" type="ORF">BN533_00919</name>
    <name evidence="4" type="ORF">GMD11_11025</name>
    <name evidence="5" type="ORF">GMD18_10695</name>
</gene>
<dbReference type="SUPFAM" id="SSF47413">
    <property type="entry name" value="lambda repressor-like DNA-binding domains"/>
    <property type="match status" value="1"/>
</dbReference>
<dbReference type="EMBL" id="WNBW01000012">
    <property type="protein sequence ID" value="MTU04855.1"/>
    <property type="molecule type" value="Genomic_DNA"/>
</dbReference>
<dbReference type="PROSITE" id="PS50943">
    <property type="entry name" value="HTH_CROC1"/>
    <property type="match status" value="1"/>
</dbReference>
<evidence type="ECO:0000313" key="4">
    <source>
        <dbReference type="EMBL" id="MTT76782.1"/>
    </source>
</evidence>
<dbReference type="Pfam" id="PF01381">
    <property type="entry name" value="HTH_3"/>
    <property type="match status" value="1"/>
</dbReference>
<evidence type="ECO:0000313" key="6">
    <source>
        <dbReference type="Proteomes" id="UP000443070"/>
    </source>
</evidence>
<proteinExistence type="predicted"/>
<dbReference type="Proteomes" id="UP000484547">
    <property type="component" value="Unassembled WGS sequence"/>
</dbReference>
<evidence type="ECO:0000313" key="5">
    <source>
        <dbReference type="EMBL" id="MTU04855.1"/>
    </source>
</evidence>
<dbReference type="InterPro" id="IPR001387">
    <property type="entry name" value="Cro/C1-type_HTH"/>
</dbReference>
<dbReference type="Proteomes" id="UP000443070">
    <property type="component" value="Unassembled WGS sequence"/>
</dbReference>
<evidence type="ECO:0000313" key="3">
    <source>
        <dbReference type="EMBL" id="CDB45794.1"/>
    </source>
</evidence>
<evidence type="ECO:0000313" key="7">
    <source>
        <dbReference type="Proteomes" id="UP000484547"/>
    </source>
</evidence>
<sequence>MSKHTYNNIGRKLYQLRLELGLTQNDVAERCNMSVNYYGRIEREECNCSVNLLDKILQVLGKEIDFK</sequence>
<reference evidence="6 7" key="2">
    <citation type="journal article" date="2019" name="Nat. Med.">
        <title>A library of human gut bacterial isolates paired with longitudinal multiomics data enables mechanistic microbiome research.</title>
        <authorList>
            <person name="Poyet M."/>
            <person name="Groussin M."/>
            <person name="Gibbons S.M."/>
            <person name="Avila-Pacheco J."/>
            <person name="Jiang X."/>
            <person name="Kearney S.M."/>
            <person name="Perrotta A.R."/>
            <person name="Berdy B."/>
            <person name="Zhao S."/>
            <person name="Lieberman T.D."/>
            <person name="Swanson P.K."/>
            <person name="Smith M."/>
            <person name="Roesemann S."/>
            <person name="Alexander J.E."/>
            <person name="Rich S.A."/>
            <person name="Livny J."/>
            <person name="Vlamakis H."/>
            <person name="Clish C."/>
            <person name="Bullock K."/>
            <person name="Deik A."/>
            <person name="Scott J."/>
            <person name="Pierce K.A."/>
            <person name="Xavier R.J."/>
            <person name="Alm E.J."/>
        </authorList>
    </citation>
    <scope>NUCLEOTIDE SEQUENCE [LARGE SCALE GENOMIC DNA]</scope>
    <source>
        <strain evidence="4 7">BIOML-A13</strain>
        <strain evidence="5 6">BIOML-A3</strain>
    </source>
</reference>
<keyword evidence="1" id="KW-0238">DNA-binding</keyword>
<feature type="domain" description="HTH cro/C1-type" evidence="2">
    <location>
        <begin position="13"/>
        <end position="67"/>
    </location>
</feature>
<evidence type="ECO:0000256" key="1">
    <source>
        <dbReference type="ARBA" id="ARBA00023125"/>
    </source>
</evidence>
<dbReference type="RefSeq" id="WP_021717821.1">
    <property type="nucleotide sequence ID" value="NZ_AP019004.1"/>
</dbReference>
<dbReference type="OrthoDB" id="9814553at2"/>
<evidence type="ECO:0000259" key="2">
    <source>
        <dbReference type="PROSITE" id="PS50943"/>
    </source>
</evidence>
<dbReference type="InterPro" id="IPR050807">
    <property type="entry name" value="TransReg_Diox_bact_type"/>
</dbReference>
<dbReference type="CDD" id="cd00093">
    <property type="entry name" value="HTH_XRE"/>
    <property type="match status" value="1"/>
</dbReference>
<organism evidence="3">
    <name type="scientific">Phascolarctobacterium faecium</name>
    <dbReference type="NCBI Taxonomy" id="33025"/>
    <lineage>
        <taxon>Bacteria</taxon>
        <taxon>Bacillati</taxon>
        <taxon>Bacillota</taxon>
        <taxon>Negativicutes</taxon>
        <taxon>Acidaminococcales</taxon>
        <taxon>Acidaminococcaceae</taxon>
        <taxon>Phascolarctobacterium</taxon>
    </lineage>
</organism>
<reference evidence="3" key="1">
    <citation type="submission" date="2012-11" db="EMBL/GenBank/DDBJ databases">
        <title>Dependencies among metagenomic species, viruses, plasmids and units of genetic variation.</title>
        <authorList>
            <person name="Nielsen H.B."/>
            <person name="Almeida M."/>
            <person name="Juncker A.S."/>
            <person name="Rasmussen S."/>
            <person name="Li J."/>
            <person name="Sunagawa S."/>
            <person name="Plichta D."/>
            <person name="Gautier L."/>
            <person name="Le Chatelier E."/>
            <person name="Peletier E."/>
            <person name="Bonde I."/>
            <person name="Nielsen T."/>
            <person name="Manichanh C."/>
            <person name="Arumugam M."/>
            <person name="Batto J."/>
            <person name="Santos M.B.Q.D."/>
            <person name="Blom N."/>
            <person name="Borruel N."/>
            <person name="Burgdorf K.S."/>
            <person name="Boumezbeur F."/>
            <person name="Casellas F."/>
            <person name="Dore J."/>
            <person name="Guarner F."/>
            <person name="Hansen T."/>
            <person name="Hildebrand F."/>
            <person name="Kaas R.S."/>
            <person name="Kennedy S."/>
            <person name="Kristiansen K."/>
            <person name="Kultima J.R."/>
            <person name="Leonard P."/>
            <person name="Levenez F."/>
            <person name="Lund O."/>
            <person name="Moumen B."/>
            <person name="Le Paslier D."/>
            <person name="Pons N."/>
            <person name="Pedersen O."/>
            <person name="Prifti E."/>
            <person name="Qin J."/>
            <person name="Raes J."/>
            <person name="Tap J."/>
            <person name="Tims S."/>
            <person name="Ussery D.W."/>
            <person name="Yamada T."/>
            <person name="MetaHit consortium"/>
            <person name="Renault P."/>
            <person name="Sicheritz-Ponten T."/>
            <person name="Bork P."/>
            <person name="Wang J."/>
            <person name="Brunak S."/>
            <person name="Ehrlich S.D."/>
        </authorList>
    </citation>
    <scope>NUCLEOTIDE SEQUENCE [LARGE SCALE GENOMIC DNA]</scope>
</reference>
<name>A0A3G9HCX0_9FIRM</name>
<accession>A0A3G9HCX0</accession>
<dbReference type="Gene3D" id="1.10.260.40">
    <property type="entry name" value="lambda repressor-like DNA-binding domains"/>
    <property type="match status" value="1"/>
</dbReference>
<dbReference type="GeneID" id="49406062"/>
<keyword evidence="6" id="KW-1185">Reference proteome</keyword>
<accession>R6IGU9</accession>
<dbReference type="SMART" id="SM00530">
    <property type="entry name" value="HTH_XRE"/>
    <property type="match status" value="1"/>
</dbReference>
<dbReference type="GO" id="GO:0003677">
    <property type="term" value="F:DNA binding"/>
    <property type="evidence" value="ECO:0007669"/>
    <property type="project" value="UniProtKB-KW"/>
</dbReference>
<dbReference type="PANTHER" id="PTHR46797">
    <property type="entry name" value="HTH-TYPE TRANSCRIPTIONAL REGULATOR"/>
    <property type="match status" value="1"/>
</dbReference>
<comment type="caution">
    <text evidence="3">The sequence shown here is derived from an EMBL/GenBank/DDBJ whole genome shotgun (WGS) entry which is preliminary data.</text>
</comment>
<protein>
    <submittedName>
        <fullName evidence="4">Helix-turn-helix domain-containing protein</fullName>
    </submittedName>
    <submittedName>
        <fullName evidence="3">Transcriptional regulator XRE family</fullName>
    </submittedName>
</protein>
<dbReference type="GO" id="GO:0005829">
    <property type="term" value="C:cytosol"/>
    <property type="evidence" value="ECO:0007669"/>
    <property type="project" value="TreeGrafter"/>
</dbReference>
<dbReference type="EMBL" id="WNBM01000011">
    <property type="protein sequence ID" value="MTT76782.1"/>
    <property type="molecule type" value="Genomic_DNA"/>
</dbReference>
<dbReference type="AlphaFoldDB" id="A0A3G9HCX0"/>
<dbReference type="InterPro" id="IPR010982">
    <property type="entry name" value="Lambda_DNA-bd_dom_sf"/>
</dbReference>
<dbReference type="PANTHER" id="PTHR46797:SF1">
    <property type="entry name" value="METHYLPHOSPHONATE SYNTHASE"/>
    <property type="match status" value="1"/>
</dbReference>
<dbReference type="GO" id="GO:0003700">
    <property type="term" value="F:DNA-binding transcription factor activity"/>
    <property type="evidence" value="ECO:0007669"/>
    <property type="project" value="TreeGrafter"/>
</dbReference>